<proteinExistence type="predicted"/>
<name>E6X726_CELAD</name>
<dbReference type="AlphaFoldDB" id="E6X726"/>
<feature type="chain" id="PRO_5003215546" evidence="1">
    <location>
        <begin position="19"/>
        <end position="244"/>
    </location>
</feature>
<dbReference type="eggNOG" id="ENOG502ZFJK">
    <property type="taxonomic scope" value="Bacteria"/>
</dbReference>
<organism evidence="2 3">
    <name type="scientific">Cellulophaga algicola (strain DSM 14237 / IC166 / ACAM 630)</name>
    <dbReference type="NCBI Taxonomy" id="688270"/>
    <lineage>
        <taxon>Bacteria</taxon>
        <taxon>Pseudomonadati</taxon>
        <taxon>Bacteroidota</taxon>
        <taxon>Flavobacteriia</taxon>
        <taxon>Flavobacteriales</taxon>
        <taxon>Flavobacteriaceae</taxon>
        <taxon>Cellulophaga</taxon>
    </lineage>
</organism>
<gene>
    <name evidence="2" type="ordered locus">Celal_0118</name>
</gene>
<keyword evidence="1" id="KW-0732">Signal</keyword>
<sequence>MKTSLTLLLIFIATTSSGQVYLEDGNFNLKDLDFNTFDSKEFYSKSSKAEWAEYHKKRKSDVSPIYFFQSEADTININGSNFEVENPYAIQYRQTAVAGSNTWDERYNIAFYDAIEFDELNVLTDLENNLILVSVSAEEVANQKISTLINALNREYSPFKLAESSVGFSRYSNRKWILEDKIISLVSDAKIDFKNVVLSDEAKKDIYKNSANLNAVYLFICKKVYYDQIKNMSTRIGFMSKFED</sequence>
<dbReference type="EMBL" id="CP002453">
    <property type="protein sequence ID" value="ADV47475.1"/>
    <property type="molecule type" value="Genomic_DNA"/>
</dbReference>
<evidence type="ECO:0000256" key="1">
    <source>
        <dbReference type="SAM" id="SignalP"/>
    </source>
</evidence>
<evidence type="ECO:0000313" key="2">
    <source>
        <dbReference type="EMBL" id="ADV47475.1"/>
    </source>
</evidence>
<reference evidence="2 3" key="1">
    <citation type="journal article" date="2010" name="Stand. Genomic Sci.">
        <title>Complete genome sequence of Cellulophaga algicola type strain (IC166).</title>
        <authorList>
            <person name="Abt B."/>
            <person name="Lu M."/>
            <person name="Misra M."/>
            <person name="Han C."/>
            <person name="Nolan M."/>
            <person name="Lucas S."/>
            <person name="Hammon N."/>
            <person name="Deshpande S."/>
            <person name="Cheng J.F."/>
            <person name="Tapia R."/>
            <person name="Goodwin L."/>
            <person name="Pitluck S."/>
            <person name="Liolios K."/>
            <person name="Pagani I."/>
            <person name="Ivanova N."/>
            <person name="Mavromatis K."/>
            <person name="Ovchinikova G."/>
            <person name="Pati A."/>
            <person name="Chen A."/>
            <person name="Palaniappan K."/>
            <person name="Land M."/>
            <person name="Hauser L."/>
            <person name="Chang Y.J."/>
            <person name="Jeffries C.D."/>
            <person name="Detter J.C."/>
            <person name="Brambilla E."/>
            <person name="Rohde M."/>
            <person name="Tindall B.J."/>
            <person name="Goker M."/>
            <person name="Woyke T."/>
            <person name="Bristow J."/>
            <person name="Eisen J.A."/>
            <person name="Markowitz V."/>
            <person name="Hugenholtz P."/>
            <person name="Kyrpides N.C."/>
            <person name="Klenk H.P."/>
            <person name="Lapidus A."/>
        </authorList>
    </citation>
    <scope>NUCLEOTIDE SEQUENCE [LARGE SCALE GENOMIC DNA]</scope>
    <source>
        <strain evidence="3">DSM 14237 / IC166 / ACAM 630</strain>
    </source>
</reference>
<dbReference type="HOGENOM" id="CLU_1136448_0_0_10"/>
<evidence type="ECO:0000313" key="3">
    <source>
        <dbReference type="Proteomes" id="UP000008634"/>
    </source>
</evidence>
<accession>E6X726</accession>
<keyword evidence="3" id="KW-1185">Reference proteome</keyword>
<feature type="signal peptide" evidence="1">
    <location>
        <begin position="1"/>
        <end position="18"/>
    </location>
</feature>
<dbReference type="KEGG" id="cao:Celal_0118"/>
<dbReference type="OrthoDB" id="1438806at2"/>
<dbReference type="Proteomes" id="UP000008634">
    <property type="component" value="Chromosome"/>
</dbReference>
<dbReference type="RefSeq" id="WP_013548974.1">
    <property type="nucleotide sequence ID" value="NC_014934.1"/>
</dbReference>
<protein>
    <submittedName>
        <fullName evidence="2">Uncharacterized protein</fullName>
    </submittedName>
</protein>